<keyword evidence="1" id="KW-0812">Transmembrane</keyword>
<dbReference type="PANTHER" id="PTHR10026">
    <property type="entry name" value="CYCLIN"/>
    <property type="match status" value="1"/>
</dbReference>
<evidence type="ECO:0000259" key="2">
    <source>
        <dbReference type="Pfam" id="PF00134"/>
    </source>
</evidence>
<gene>
    <name evidence="3" type="ORF">ECRASSUSDP1_LOCUS20519</name>
</gene>
<reference evidence="3" key="1">
    <citation type="submission" date="2023-07" db="EMBL/GenBank/DDBJ databases">
        <authorList>
            <consortium name="AG Swart"/>
            <person name="Singh M."/>
            <person name="Singh A."/>
            <person name="Seah K."/>
            <person name="Emmerich C."/>
        </authorList>
    </citation>
    <scope>NUCLEOTIDE SEQUENCE</scope>
    <source>
        <strain evidence="3">DP1</strain>
    </source>
</reference>
<evidence type="ECO:0000313" key="4">
    <source>
        <dbReference type="Proteomes" id="UP001295684"/>
    </source>
</evidence>
<dbReference type="SUPFAM" id="SSF47954">
    <property type="entry name" value="Cyclin-like"/>
    <property type="match status" value="1"/>
</dbReference>
<keyword evidence="4" id="KW-1185">Reference proteome</keyword>
<dbReference type="Pfam" id="PF00134">
    <property type="entry name" value="Cyclin_N"/>
    <property type="match status" value="1"/>
</dbReference>
<dbReference type="InterPro" id="IPR036915">
    <property type="entry name" value="Cyclin-like_sf"/>
</dbReference>
<protein>
    <recommendedName>
        <fullName evidence="2">Cyclin N-terminal domain-containing protein</fullName>
    </recommendedName>
</protein>
<organism evidence="3 4">
    <name type="scientific">Euplotes crassus</name>
    <dbReference type="NCBI Taxonomy" id="5936"/>
    <lineage>
        <taxon>Eukaryota</taxon>
        <taxon>Sar</taxon>
        <taxon>Alveolata</taxon>
        <taxon>Ciliophora</taxon>
        <taxon>Intramacronucleata</taxon>
        <taxon>Spirotrichea</taxon>
        <taxon>Hypotrichia</taxon>
        <taxon>Euplotida</taxon>
        <taxon>Euplotidae</taxon>
        <taxon>Moneuplotes</taxon>
    </lineage>
</organism>
<dbReference type="GO" id="GO:0016538">
    <property type="term" value="F:cyclin-dependent protein serine/threonine kinase regulator activity"/>
    <property type="evidence" value="ECO:0007669"/>
    <property type="project" value="InterPro"/>
</dbReference>
<dbReference type="GO" id="GO:0006357">
    <property type="term" value="P:regulation of transcription by RNA polymerase II"/>
    <property type="evidence" value="ECO:0007669"/>
    <property type="project" value="InterPro"/>
</dbReference>
<feature type="domain" description="Cyclin N-terminal" evidence="2">
    <location>
        <begin position="9"/>
        <end position="137"/>
    </location>
</feature>
<accession>A0AAD1XU37</accession>
<dbReference type="EMBL" id="CAMPGE010020930">
    <property type="protein sequence ID" value="CAI2379110.1"/>
    <property type="molecule type" value="Genomic_DNA"/>
</dbReference>
<name>A0AAD1XU37_EUPCR</name>
<feature type="transmembrane region" description="Helical" evidence="1">
    <location>
        <begin position="12"/>
        <end position="34"/>
    </location>
</feature>
<keyword evidence="1" id="KW-1133">Transmembrane helix</keyword>
<evidence type="ECO:0000256" key="1">
    <source>
        <dbReference type="SAM" id="Phobius"/>
    </source>
</evidence>
<dbReference type="AlphaFoldDB" id="A0AAD1XU37"/>
<sequence length="251" mass="29089">MDIEDKKQHIRIIRHACMMLNLPFHVCVSSITLADILFESGVKRKSSLPVIYAACIFLASKVQETHQRLRDIINSVFYIVNQLSEEEIEYDLSEQTPDESNPLYKYMKIFTLQEYTERKDQVFQVEQHILRVINFDFSIFDAKNYLETITKINIEIPADAEFAQLKQLCFGFANDFFMTFPRCSLPSRSIAAGCTYCSIQAILSNLDSSNPDVNVIKFKERLAEFPLKFRAKEEDIVQACQTILNITQEKL</sequence>
<dbReference type="Proteomes" id="UP001295684">
    <property type="component" value="Unassembled WGS sequence"/>
</dbReference>
<dbReference type="Gene3D" id="1.10.472.10">
    <property type="entry name" value="Cyclin-like"/>
    <property type="match status" value="1"/>
</dbReference>
<dbReference type="InterPro" id="IPR006671">
    <property type="entry name" value="Cyclin_N"/>
</dbReference>
<proteinExistence type="predicted"/>
<keyword evidence="1" id="KW-0472">Membrane</keyword>
<dbReference type="InterPro" id="IPR043198">
    <property type="entry name" value="Cyclin/Ssn8"/>
</dbReference>
<evidence type="ECO:0000313" key="3">
    <source>
        <dbReference type="EMBL" id="CAI2379110.1"/>
    </source>
</evidence>
<comment type="caution">
    <text evidence="3">The sequence shown here is derived from an EMBL/GenBank/DDBJ whole genome shotgun (WGS) entry which is preliminary data.</text>
</comment>